<comment type="caution">
    <text evidence="1">The sequence shown here is derived from an EMBL/GenBank/DDBJ whole genome shotgun (WGS) entry which is preliminary data.</text>
</comment>
<protein>
    <recommendedName>
        <fullName evidence="3">MftR C-terminal domain-containing protein</fullName>
    </recommendedName>
</protein>
<dbReference type="AlphaFoldDB" id="A0ABD5NT93"/>
<sequence>MTNRDVAMVVSIVVAREYDWIETDEDHPTFQALNALVANVLSGGSIAEE</sequence>
<evidence type="ECO:0008006" key="3">
    <source>
        <dbReference type="Google" id="ProtNLM"/>
    </source>
</evidence>
<dbReference type="Proteomes" id="UP001595846">
    <property type="component" value="Unassembled WGS sequence"/>
</dbReference>
<accession>A0ABD5NT93</accession>
<gene>
    <name evidence="1" type="ORF">ACFOUR_16735</name>
</gene>
<reference evidence="1 2" key="1">
    <citation type="journal article" date="2019" name="Int. J. Syst. Evol. Microbiol.">
        <title>The Global Catalogue of Microorganisms (GCM) 10K type strain sequencing project: providing services to taxonomists for standard genome sequencing and annotation.</title>
        <authorList>
            <consortium name="The Broad Institute Genomics Platform"/>
            <consortium name="The Broad Institute Genome Sequencing Center for Infectious Disease"/>
            <person name="Wu L."/>
            <person name="Ma J."/>
        </authorList>
    </citation>
    <scope>NUCLEOTIDE SEQUENCE [LARGE SCALE GENOMIC DNA]</scope>
    <source>
        <strain evidence="1 2">IBRC-M 10256</strain>
    </source>
</reference>
<dbReference type="RefSeq" id="WP_256531480.1">
    <property type="nucleotide sequence ID" value="NZ_CP101824.1"/>
</dbReference>
<proteinExistence type="predicted"/>
<keyword evidence="2" id="KW-1185">Reference proteome</keyword>
<dbReference type="EMBL" id="JBHSAQ010000014">
    <property type="protein sequence ID" value="MFC3960008.1"/>
    <property type="molecule type" value="Genomic_DNA"/>
</dbReference>
<name>A0ABD5NT93_9EURY</name>
<organism evidence="1 2">
    <name type="scientific">Halovivax cerinus</name>
    <dbReference type="NCBI Taxonomy" id="1487865"/>
    <lineage>
        <taxon>Archaea</taxon>
        <taxon>Methanobacteriati</taxon>
        <taxon>Methanobacteriota</taxon>
        <taxon>Stenosarchaea group</taxon>
        <taxon>Halobacteria</taxon>
        <taxon>Halobacteriales</taxon>
        <taxon>Natrialbaceae</taxon>
        <taxon>Halovivax</taxon>
    </lineage>
</organism>
<evidence type="ECO:0000313" key="1">
    <source>
        <dbReference type="EMBL" id="MFC3960008.1"/>
    </source>
</evidence>
<evidence type="ECO:0000313" key="2">
    <source>
        <dbReference type="Proteomes" id="UP001595846"/>
    </source>
</evidence>
<dbReference type="GeneID" id="73904223"/>